<dbReference type="GO" id="GO:0015293">
    <property type="term" value="F:symporter activity"/>
    <property type="evidence" value="ECO:0007669"/>
    <property type="project" value="UniProtKB-KW"/>
</dbReference>
<gene>
    <name evidence="13" type="primary">proP_5</name>
    <name evidence="13" type="ORF">NCTC10821_03330</name>
</gene>
<dbReference type="PROSITE" id="PS50850">
    <property type="entry name" value="MFS"/>
    <property type="match status" value="1"/>
</dbReference>
<evidence type="ECO:0000256" key="8">
    <source>
        <dbReference type="ARBA" id="ARBA00023136"/>
    </source>
</evidence>
<evidence type="ECO:0000256" key="3">
    <source>
        <dbReference type="ARBA" id="ARBA00022448"/>
    </source>
</evidence>
<evidence type="ECO:0000259" key="12">
    <source>
        <dbReference type="PROSITE" id="PS50850"/>
    </source>
</evidence>
<dbReference type="Pfam" id="PF07690">
    <property type="entry name" value="MFS_1"/>
    <property type="match status" value="1"/>
</dbReference>
<feature type="transmembrane region" description="Helical" evidence="11">
    <location>
        <begin position="117"/>
        <end position="137"/>
    </location>
</feature>
<dbReference type="Gene3D" id="1.20.1250.20">
    <property type="entry name" value="MFS general substrate transporter like domains"/>
    <property type="match status" value="2"/>
</dbReference>
<feature type="domain" description="Major facilitator superfamily (MFS) profile" evidence="12">
    <location>
        <begin position="22"/>
        <end position="433"/>
    </location>
</feature>
<dbReference type="InterPro" id="IPR020846">
    <property type="entry name" value="MFS_dom"/>
</dbReference>
<dbReference type="GO" id="GO:0005886">
    <property type="term" value="C:plasma membrane"/>
    <property type="evidence" value="ECO:0007669"/>
    <property type="project" value="UniProtKB-SubCell"/>
</dbReference>
<dbReference type="RefSeq" id="WP_115279175.1">
    <property type="nucleotide sequence ID" value="NZ_AP022600.1"/>
</dbReference>
<dbReference type="InterPro" id="IPR011701">
    <property type="entry name" value="MFS"/>
</dbReference>
<feature type="transmembrane region" description="Helical" evidence="11">
    <location>
        <begin position="408"/>
        <end position="426"/>
    </location>
</feature>
<keyword evidence="6" id="KW-0769">Symport</keyword>
<dbReference type="Proteomes" id="UP000254978">
    <property type="component" value="Unassembled WGS sequence"/>
</dbReference>
<comment type="function">
    <text evidence="9">May be a proton symporter involved in the uptake of osmolytes such as proline and glycine betaine.</text>
</comment>
<keyword evidence="14" id="KW-1185">Reference proteome</keyword>
<evidence type="ECO:0000256" key="7">
    <source>
        <dbReference type="ARBA" id="ARBA00022989"/>
    </source>
</evidence>
<evidence type="ECO:0000256" key="5">
    <source>
        <dbReference type="ARBA" id="ARBA00022692"/>
    </source>
</evidence>
<proteinExistence type="inferred from homology"/>
<organism evidence="13 14">
    <name type="scientific">Mycolicibacterium tokaiense</name>
    <dbReference type="NCBI Taxonomy" id="39695"/>
    <lineage>
        <taxon>Bacteria</taxon>
        <taxon>Bacillati</taxon>
        <taxon>Actinomycetota</taxon>
        <taxon>Actinomycetes</taxon>
        <taxon>Mycobacteriales</taxon>
        <taxon>Mycobacteriaceae</taxon>
        <taxon>Mycolicibacterium</taxon>
    </lineage>
</organism>
<dbReference type="EMBL" id="UGQT01000001">
    <property type="protein sequence ID" value="STZ59792.1"/>
    <property type="molecule type" value="Genomic_DNA"/>
</dbReference>
<keyword evidence="3" id="KW-0813">Transport</keyword>
<dbReference type="InterPro" id="IPR036259">
    <property type="entry name" value="MFS_trans_sf"/>
</dbReference>
<evidence type="ECO:0000256" key="11">
    <source>
        <dbReference type="SAM" id="Phobius"/>
    </source>
</evidence>
<dbReference type="OrthoDB" id="8953821at2"/>
<evidence type="ECO:0000313" key="13">
    <source>
        <dbReference type="EMBL" id="STZ59792.1"/>
    </source>
</evidence>
<evidence type="ECO:0000256" key="9">
    <source>
        <dbReference type="ARBA" id="ARBA00037295"/>
    </source>
</evidence>
<evidence type="ECO:0000256" key="10">
    <source>
        <dbReference type="ARBA" id="ARBA00039918"/>
    </source>
</evidence>
<accession>A0A378TG50</accession>
<comment type="subcellular location">
    <subcellularLocation>
        <location evidence="1">Cell membrane</location>
        <topology evidence="1">Multi-pass membrane protein</topology>
    </subcellularLocation>
</comment>
<keyword evidence="7 11" id="KW-1133">Transmembrane helix</keyword>
<feature type="transmembrane region" description="Helical" evidence="11">
    <location>
        <begin position="314"/>
        <end position="334"/>
    </location>
</feature>
<feature type="transmembrane region" description="Helical" evidence="11">
    <location>
        <begin position="158"/>
        <end position="182"/>
    </location>
</feature>
<evidence type="ECO:0000313" key="14">
    <source>
        <dbReference type="Proteomes" id="UP000254978"/>
    </source>
</evidence>
<dbReference type="SUPFAM" id="SSF103473">
    <property type="entry name" value="MFS general substrate transporter"/>
    <property type="match status" value="1"/>
</dbReference>
<feature type="transmembrane region" description="Helical" evidence="11">
    <location>
        <begin position="376"/>
        <end position="396"/>
    </location>
</feature>
<evidence type="ECO:0000256" key="2">
    <source>
        <dbReference type="ARBA" id="ARBA00008240"/>
    </source>
</evidence>
<feature type="transmembrane region" description="Helical" evidence="11">
    <location>
        <begin position="194"/>
        <end position="213"/>
    </location>
</feature>
<dbReference type="AlphaFoldDB" id="A0A378TG50"/>
<protein>
    <recommendedName>
        <fullName evidence="10">Putative proline/betaine transporter</fullName>
    </recommendedName>
</protein>
<evidence type="ECO:0000256" key="6">
    <source>
        <dbReference type="ARBA" id="ARBA00022847"/>
    </source>
</evidence>
<evidence type="ECO:0000256" key="4">
    <source>
        <dbReference type="ARBA" id="ARBA00022475"/>
    </source>
</evidence>
<dbReference type="PANTHER" id="PTHR43528:SF1">
    <property type="entry name" value="ALPHA-KETOGLUTARATE PERMEASE"/>
    <property type="match status" value="1"/>
</dbReference>
<dbReference type="InterPro" id="IPR051084">
    <property type="entry name" value="H+-coupled_symporters"/>
</dbReference>
<keyword evidence="5 11" id="KW-0812">Transmembrane</keyword>
<feature type="transmembrane region" description="Helical" evidence="11">
    <location>
        <begin position="94"/>
        <end position="111"/>
    </location>
</feature>
<name>A0A378TG50_9MYCO</name>
<feature type="transmembrane region" description="Helical" evidence="11">
    <location>
        <begin position="61"/>
        <end position="82"/>
    </location>
</feature>
<comment type="similarity">
    <text evidence="2">Belongs to the major facilitator superfamily. Metabolite:H+ Symporter (MHS) family (TC 2.A.1.6) family.</text>
</comment>
<feature type="transmembrane region" description="Helical" evidence="11">
    <location>
        <begin position="248"/>
        <end position="270"/>
    </location>
</feature>
<sequence length="437" mass="46115">MTENVANRTSTAVDDPANVRRVVTAGVVGQLVEYYDYGLYALLAVYIGRAFFPEASDGAQLLAAFAIFGVGFLARPLGGAILGPMGDRVGRRAVLIRSLVIMTGCTVLVGLTPGADVIGLAAPIIVVLLRLGQAFSAGGEFISAATFVNEHAPVGRRGLYSCLLQAGSASAFLLGTLVVFLTEAAAGPDAMESWAWRIPFLLSLPIGIVGLYVRLRLEESPVFEHLKETGGLTKTPLRDSMRGPNRKVFFQTIGLSAFLFVSTYTFLAYLPSLLRADGYSSGQVVLLTVIANSANVIFFPLVGLLSERTGRKQICMAGAVFMIVMSWPLLTVLGMGSLPLAIVCVIVMAFGVSLVVGPPAAMFVEFIPAAVRMSTFGLAYNLGAAIFGGTAVYVAGFLRETTGSPASPAYYLIAASVISLATLVTIKNYRGVNESVQ</sequence>
<evidence type="ECO:0000256" key="1">
    <source>
        <dbReference type="ARBA" id="ARBA00004651"/>
    </source>
</evidence>
<feature type="transmembrane region" description="Helical" evidence="11">
    <location>
        <begin position="282"/>
        <end position="302"/>
    </location>
</feature>
<keyword evidence="8 11" id="KW-0472">Membrane</keyword>
<dbReference type="PANTHER" id="PTHR43528">
    <property type="entry name" value="ALPHA-KETOGLUTARATE PERMEASE"/>
    <property type="match status" value="1"/>
</dbReference>
<keyword evidence="4" id="KW-1003">Cell membrane</keyword>
<reference evidence="13 14" key="1">
    <citation type="submission" date="2018-06" db="EMBL/GenBank/DDBJ databases">
        <authorList>
            <consortium name="Pathogen Informatics"/>
            <person name="Doyle S."/>
        </authorList>
    </citation>
    <scope>NUCLEOTIDE SEQUENCE [LARGE SCALE GENOMIC DNA]</scope>
    <source>
        <strain evidence="13 14">NCTC10821</strain>
    </source>
</reference>
<feature type="transmembrane region" description="Helical" evidence="11">
    <location>
        <begin position="340"/>
        <end position="364"/>
    </location>
</feature>
<dbReference type="FunFam" id="1.20.1250.20:FF:000001">
    <property type="entry name" value="Dicarboxylate MFS transporter"/>
    <property type="match status" value="1"/>
</dbReference>